<evidence type="ECO:0000313" key="12">
    <source>
        <dbReference type="Proteomes" id="UP000765845"/>
    </source>
</evidence>
<dbReference type="Proteomes" id="UP000765845">
    <property type="component" value="Unassembled WGS sequence"/>
</dbReference>
<keyword evidence="11" id="KW-0449">Lipoprotein</keyword>
<evidence type="ECO:0000256" key="8">
    <source>
        <dbReference type="ARBA" id="ARBA00022927"/>
    </source>
</evidence>
<evidence type="ECO:0000313" key="11">
    <source>
        <dbReference type="EMBL" id="NKI17501.1"/>
    </source>
</evidence>
<keyword evidence="9 10" id="KW-0143">Chaperone</keyword>
<dbReference type="EMBL" id="JAAWWK010000002">
    <property type="protein sequence ID" value="NKI17501.1"/>
    <property type="molecule type" value="Genomic_DNA"/>
</dbReference>
<comment type="function">
    <text evidence="10">Participates in the translocation of lipoproteins from the inner membrane to the outer membrane. Only forms a complex with a lipoprotein if the residue after the N-terminal Cys is not an aspartate (The Asp acts as a targeting signal to indicate that the lipoprotein should stay in the inner membrane).</text>
</comment>
<dbReference type="InterPro" id="IPR029046">
    <property type="entry name" value="LolA/LolB/LppX"/>
</dbReference>
<evidence type="ECO:0000256" key="5">
    <source>
        <dbReference type="ARBA" id="ARBA00022448"/>
    </source>
</evidence>
<evidence type="ECO:0000256" key="9">
    <source>
        <dbReference type="ARBA" id="ARBA00023186"/>
    </source>
</evidence>
<name>A0ABX1GEY2_9GAMM</name>
<gene>
    <name evidence="10 11" type="primary">lolA</name>
    <name evidence="11" type="ORF">HCU74_08730</name>
</gene>
<evidence type="ECO:0000256" key="10">
    <source>
        <dbReference type="HAMAP-Rule" id="MF_00240"/>
    </source>
</evidence>
<keyword evidence="8 10" id="KW-0653">Protein transport</keyword>
<dbReference type="PANTHER" id="PTHR35869">
    <property type="entry name" value="OUTER-MEMBRANE LIPOPROTEIN CARRIER PROTEIN"/>
    <property type="match status" value="1"/>
</dbReference>
<dbReference type="InterPro" id="IPR004564">
    <property type="entry name" value="OM_lipoprot_carrier_LolA-like"/>
</dbReference>
<evidence type="ECO:0000256" key="4">
    <source>
        <dbReference type="ARBA" id="ARBA00014035"/>
    </source>
</evidence>
<reference evidence="11 12" key="1">
    <citation type="submission" date="2020-04" db="EMBL/GenBank/DDBJ databases">
        <authorList>
            <person name="Yoon J."/>
        </authorList>
    </citation>
    <scope>NUCLEOTIDE SEQUENCE [LARGE SCALE GENOMIC DNA]</scope>
    <source>
        <strain evidence="11 12">KMU-166</strain>
    </source>
</reference>
<comment type="caution">
    <text evidence="11">The sequence shown here is derived from an EMBL/GenBank/DDBJ whole genome shotgun (WGS) entry which is preliminary data.</text>
</comment>
<comment type="similarity">
    <text evidence="2 10">Belongs to the LolA family.</text>
</comment>
<dbReference type="InterPro" id="IPR018323">
    <property type="entry name" value="OM_lipoprot_carrier_LolA_Pbac"/>
</dbReference>
<accession>A0ABX1GEY2</accession>
<evidence type="ECO:0000256" key="3">
    <source>
        <dbReference type="ARBA" id="ARBA00011245"/>
    </source>
</evidence>
<dbReference type="SUPFAM" id="SSF89392">
    <property type="entry name" value="Prokaryotic lipoproteins and lipoprotein localization factors"/>
    <property type="match status" value="1"/>
</dbReference>
<dbReference type="PANTHER" id="PTHR35869:SF1">
    <property type="entry name" value="OUTER-MEMBRANE LIPOPROTEIN CARRIER PROTEIN"/>
    <property type="match status" value="1"/>
</dbReference>
<organism evidence="11 12">
    <name type="scientific">Spongiibacter thalassae</name>
    <dbReference type="NCBI Taxonomy" id="2721624"/>
    <lineage>
        <taxon>Bacteria</taxon>
        <taxon>Pseudomonadati</taxon>
        <taxon>Pseudomonadota</taxon>
        <taxon>Gammaproteobacteria</taxon>
        <taxon>Cellvibrionales</taxon>
        <taxon>Spongiibacteraceae</taxon>
        <taxon>Spongiibacter</taxon>
    </lineage>
</organism>
<comment type="subcellular location">
    <subcellularLocation>
        <location evidence="1 10">Periplasm</location>
    </subcellularLocation>
</comment>
<comment type="subunit">
    <text evidence="3 10">Monomer.</text>
</comment>
<keyword evidence="12" id="KW-1185">Reference proteome</keyword>
<evidence type="ECO:0000256" key="7">
    <source>
        <dbReference type="ARBA" id="ARBA00022764"/>
    </source>
</evidence>
<dbReference type="HAMAP" id="MF_00240">
    <property type="entry name" value="LolA"/>
    <property type="match status" value="1"/>
</dbReference>
<dbReference type="NCBIfam" id="TIGR00547">
    <property type="entry name" value="lolA"/>
    <property type="match status" value="1"/>
</dbReference>
<evidence type="ECO:0000256" key="1">
    <source>
        <dbReference type="ARBA" id="ARBA00004418"/>
    </source>
</evidence>
<keyword evidence="7 10" id="KW-0574">Periplasm</keyword>
<sequence precursor="true">MGIWRLCTVVCFAFLSSMALAGDVAQLHLHLSSMKTLDAKFKQTVMDDSGNILQQSEGVLAVERPNKIRWESTSPFRYLLVSDGETLWRYDAELEQVNTEAFDTEVAQAPAMIIGASIEQLDAQFDVKLHKQDTLREFTLIPKVPQMFSEMTLRFRQGKLIAMQLSDNLEQRTFIEFVAPKYNTRLPASLFRFDPETAASQ</sequence>
<evidence type="ECO:0000256" key="2">
    <source>
        <dbReference type="ARBA" id="ARBA00007615"/>
    </source>
</evidence>
<dbReference type="RefSeq" id="WP_168449991.1">
    <property type="nucleotide sequence ID" value="NZ_JAAWWK010000002.1"/>
</dbReference>
<evidence type="ECO:0000256" key="6">
    <source>
        <dbReference type="ARBA" id="ARBA00022729"/>
    </source>
</evidence>
<proteinExistence type="inferred from homology"/>
<feature type="signal peptide" evidence="10">
    <location>
        <begin position="1"/>
        <end position="21"/>
    </location>
</feature>
<dbReference type="Pfam" id="PF03548">
    <property type="entry name" value="LolA"/>
    <property type="match status" value="1"/>
</dbReference>
<dbReference type="CDD" id="cd16325">
    <property type="entry name" value="LolA"/>
    <property type="match status" value="1"/>
</dbReference>
<dbReference type="Gene3D" id="2.50.20.10">
    <property type="entry name" value="Lipoprotein localisation LolA/LolB/LppX"/>
    <property type="match status" value="1"/>
</dbReference>
<protein>
    <recommendedName>
        <fullName evidence="4 10">Outer-membrane lipoprotein carrier protein</fullName>
    </recommendedName>
</protein>
<feature type="chain" id="PRO_5044939613" description="Outer-membrane lipoprotein carrier protein" evidence="10">
    <location>
        <begin position="22"/>
        <end position="201"/>
    </location>
</feature>
<keyword evidence="5 10" id="KW-0813">Transport</keyword>
<keyword evidence="6 10" id="KW-0732">Signal</keyword>